<evidence type="ECO:0000313" key="3">
    <source>
        <dbReference type="Proteomes" id="UP000639396"/>
    </source>
</evidence>
<reference evidence="2" key="1">
    <citation type="submission" date="2020-09" db="EMBL/GenBank/DDBJ databases">
        <title>A novel bacterium of genus Paenibacillus, isolated from South China Sea.</title>
        <authorList>
            <person name="Huang H."/>
            <person name="Mo K."/>
            <person name="Hu Y."/>
        </authorList>
    </citation>
    <scope>NUCLEOTIDE SEQUENCE</scope>
    <source>
        <strain evidence="2">IB182363</strain>
    </source>
</reference>
<evidence type="ECO:0000313" key="2">
    <source>
        <dbReference type="EMBL" id="MBD2865481.1"/>
    </source>
</evidence>
<dbReference type="EMBL" id="JACXJA010000042">
    <property type="protein sequence ID" value="MBD2865481.1"/>
    <property type="molecule type" value="Genomic_DNA"/>
</dbReference>
<protein>
    <submittedName>
        <fullName evidence="2">Uncharacterized protein</fullName>
    </submittedName>
</protein>
<evidence type="ECO:0000256" key="1">
    <source>
        <dbReference type="SAM" id="Phobius"/>
    </source>
</evidence>
<organism evidence="2 3">
    <name type="scientific">Paenibacillus oceani</name>
    <dbReference type="NCBI Taxonomy" id="2772510"/>
    <lineage>
        <taxon>Bacteria</taxon>
        <taxon>Bacillati</taxon>
        <taxon>Bacillota</taxon>
        <taxon>Bacilli</taxon>
        <taxon>Bacillales</taxon>
        <taxon>Paenibacillaceae</taxon>
        <taxon>Paenibacillus</taxon>
    </lineage>
</organism>
<keyword evidence="3" id="KW-1185">Reference proteome</keyword>
<feature type="transmembrane region" description="Helical" evidence="1">
    <location>
        <begin position="65"/>
        <end position="82"/>
    </location>
</feature>
<name>A0A927CGE7_9BACL</name>
<keyword evidence="1" id="KW-1133">Transmembrane helix</keyword>
<dbReference type="Proteomes" id="UP000639396">
    <property type="component" value="Unassembled WGS sequence"/>
</dbReference>
<keyword evidence="1" id="KW-0472">Membrane</keyword>
<proteinExistence type="predicted"/>
<dbReference type="AlphaFoldDB" id="A0A927CGE7"/>
<feature type="transmembrane region" description="Helical" evidence="1">
    <location>
        <begin position="88"/>
        <end position="107"/>
    </location>
</feature>
<feature type="transmembrane region" description="Helical" evidence="1">
    <location>
        <begin position="166"/>
        <end position="184"/>
    </location>
</feature>
<dbReference type="RefSeq" id="WP_190931100.1">
    <property type="nucleotide sequence ID" value="NZ_JACXJA010000042.1"/>
</dbReference>
<accession>A0A927CGE7</accession>
<sequence length="192" mass="20799">MNDRYFESGPAHQQHVPPYQGGPGAYSFPIDPVKPKSKFVATVLSMFIPGTGQMYLGAVVRGMSIMMLLVLDIVAIVFFADGPVQNNVLPVTLLSLLIPVVYFYNVFDAVHQTDAINRAIRHGFPYAGYAYPNSSGGNLMLGFIGAVVFFCSLSAFGGWWDGLFTVNAALGGALLLIAGAYLFMKEFRGKKS</sequence>
<comment type="caution">
    <text evidence="2">The sequence shown here is derived from an EMBL/GenBank/DDBJ whole genome shotgun (WGS) entry which is preliminary data.</text>
</comment>
<feature type="transmembrane region" description="Helical" evidence="1">
    <location>
        <begin position="139"/>
        <end position="160"/>
    </location>
</feature>
<keyword evidence="1" id="KW-0812">Transmembrane</keyword>
<gene>
    <name evidence="2" type="ORF">IDH45_26210</name>
</gene>